<dbReference type="Pfam" id="PF05686">
    <property type="entry name" value="Glyco_transf_90"/>
    <property type="match status" value="1"/>
</dbReference>
<protein>
    <submittedName>
        <fullName evidence="3">DUF821 domain protein</fullName>
    </submittedName>
</protein>
<accession>A0A2J6RRX2</accession>
<dbReference type="InterPro" id="IPR006598">
    <property type="entry name" value="CAP10"/>
</dbReference>
<feature type="transmembrane region" description="Helical" evidence="1">
    <location>
        <begin position="21"/>
        <end position="41"/>
    </location>
</feature>
<keyword evidence="1" id="KW-1133">Transmembrane helix</keyword>
<proteinExistence type="predicted"/>
<dbReference type="AlphaFoldDB" id="A0A2J6RRX2"/>
<dbReference type="PANTHER" id="PTHR12203">
    <property type="entry name" value="KDEL LYS-ASP-GLU-LEU CONTAINING - RELATED"/>
    <property type="match status" value="1"/>
</dbReference>
<dbReference type="OrthoDB" id="202415at2759"/>
<feature type="domain" description="Glycosyl transferase CAP10" evidence="2">
    <location>
        <begin position="163"/>
        <end position="401"/>
    </location>
</feature>
<dbReference type="InterPro" id="IPR051091">
    <property type="entry name" value="O-Glucosyltr/Glycosyltrsf_90"/>
</dbReference>
<evidence type="ECO:0000313" key="3">
    <source>
        <dbReference type="EMBL" id="PMD41272.1"/>
    </source>
</evidence>
<keyword evidence="1" id="KW-0812">Transmembrane</keyword>
<evidence type="ECO:0000256" key="1">
    <source>
        <dbReference type="SAM" id="Phobius"/>
    </source>
</evidence>
<name>A0A2J6RRX2_HYAVF</name>
<reference evidence="3 4" key="1">
    <citation type="submission" date="2016-04" db="EMBL/GenBank/DDBJ databases">
        <title>A degradative enzymes factory behind the ericoid mycorrhizal symbiosis.</title>
        <authorList>
            <consortium name="DOE Joint Genome Institute"/>
            <person name="Martino E."/>
            <person name="Morin E."/>
            <person name="Grelet G."/>
            <person name="Kuo A."/>
            <person name="Kohler A."/>
            <person name="Daghino S."/>
            <person name="Barry K."/>
            <person name="Choi C."/>
            <person name="Cichocki N."/>
            <person name="Clum A."/>
            <person name="Copeland A."/>
            <person name="Hainaut M."/>
            <person name="Haridas S."/>
            <person name="Labutti K."/>
            <person name="Lindquist E."/>
            <person name="Lipzen A."/>
            <person name="Khouja H.-R."/>
            <person name="Murat C."/>
            <person name="Ohm R."/>
            <person name="Olson A."/>
            <person name="Spatafora J."/>
            <person name="Veneault-Fourrey C."/>
            <person name="Henrissat B."/>
            <person name="Grigoriev I."/>
            <person name="Martin F."/>
            <person name="Perotto S."/>
        </authorList>
    </citation>
    <scope>NUCLEOTIDE SEQUENCE [LARGE SCALE GENOMIC DNA]</scope>
    <source>
        <strain evidence="3 4">F</strain>
    </source>
</reference>
<dbReference type="Proteomes" id="UP000235786">
    <property type="component" value="Unassembled WGS sequence"/>
</dbReference>
<keyword evidence="1" id="KW-0472">Membrane</keyword>
<evidence type="ECO:0000259" key="2">
    <source>
        <dbReference type="SMART" id="SM00672"/>
    </source>
</evidence>
<keyword evidence="4" id="KW-1185">Reference proteome</keyword>
<dbReference type="PANTHER" id="PTHR12203:SF107">
    <property type="entry name" value="GLYCOSYL TRANSFERASE CAP10 DOMAIN-CONTAINING PROTEIN"/>
    <property type="match status" value="1"/>
</dbReference>
<gene>
    <name evidence="3" type="ORF">L207DRAFT_486888</name>
</gene>
<sequence length="431" mass="49891">MKAALSRVEAFMTGSTNRRRPGIFYAAPAFGLSLLFLWFWINRPHEQPVFYPPPRPVNAPEQEVVKEDWDFVRDARNLLMTDARCDEAFPELYKEINRAVEVRKGDHVTSKELDKIMKVPGYMRVMIYDQQLYILDVAEVAINLREQATLHAIHRALITSPEPLPNIEFVFMSDDIAAGTPEAKWAYSRQSNETANWLMPDFGYWSWPEPKIGSYLEVQMKATAMDAKLSWKKKTNKLLWRGASMELLVREQLVNASRGHEWADVKIFSWEEEGAKDSNSEILTMDQHCAYKYVAHTEGVSYSARLQNLQNCNSVIVSHKLRWLQHHHHLMVSSGPNQNFVEVDADFGNLAETMEGLLARDEESERIARNSVRVFKEHYLTPAAETCYWRKLVRGYASVSFEPEFFDSKGAWRGLPVESYVLERKLTWKPH</sequence>
<organism evidence="3 4">
    <name type="scientific">Hyaloscypha variabilis (strain UAMH 11265 / GT02V1 / F)</name>
    <name type="common">Meliniomyces variabilis</name>
    <dbReference type="NCBI Taxonomy" id="1149755"/>
    <lineage>
        <taxon>Eukaryota</taxon>
        <taxon>Fungi</taxon>
        <taxon>Dikarya</taxon>
        <taxon>Ascomycota</taxon>
        <taxon>Pezizomycotina</taxon>
        <taxon>Leotiomycetes</taxon>
        <taxon>Helotiales</taxon>
        <taxon>Hyaloscyphaceae</taxon>
        <taxon>Hyaloscypha</taxon>
        <taxon>Hyaloscypha variabilis</taxon>
    </lineage>
</organism>
<dbReference type="EMBL" id="KZ613944">
    <property type="protein sequence ID" value="PMD41272.1"/>
    <property type="molecule type" value="Genomic_DNA"/>
</dbReference>
<evidence type="ECO:0000313" key="4">
    <source>
        <dbReference type="Proteomes" id="UP000235786"/>
    </source>
</evidence>
<dbReference type="SMART" id="SM00672">
    <property type="entry name" value="CAP10"/>
    <property type="match status" value="1"/>
</dbReference>